<dbReference type="AlphaFoldDB" id="A0AAV9X514"/>
<dbReference type="PANTHER" id="PTHR42093:SF1">
    <property type="match status" value="1"/>
</dbReference>
<dbReference type="Pfam" id="PF23151">
    <property type="entry name" value="NuiA_2"/>
    <property type="match status" value="1"/>
</dbReference>
<dbReference type="InterPro" id="IPR056539">
    <property type="entry name" value="NuiA-like"/>
</dbReference>
<proteinExistence type="predicted"/>
<name>A0AAV9X514_9PEZI</name>
<reference evidence="1 2" key="1">
    <citation type="submission" date="2019-10" db="EMBL/GenBank/DDBJ databases">
        <authorList>
            <person name="Palmer J.M."/>
        </authorList>
    </citation>
    <scope>NUCLEOTIDE SEQUENCE [LARGE SCALE GENOMIC DNA]</scope>
    <source>
        <strain evidence="1 2">TWF694</strain>
    </source>
</reference>
<sequence>MTTLIRNSLSTASRISSKALLQSKLALQTSQDFSSSLIFRSQLAVRRSLASSHLPRTARTLSYRENYYYPPGPQGRDNVPARYFDTNLAFQPTLIARHFSSSRSLTMSDEDYAAFLNKANKDYSGTAGKASQKKEGISARAHPAIKALGDCFYASESDEPFRDVTFEYGGSALPSEAEFGALIDAEEGDIKKLTPSSWDPNRTYEGVTSAVQKAAGGADIAVFRYTVDSTRIWYYVLGLDESLKSLVGVKVLAIES</sequence>
<keyword evidence="2" id="KW-1185">Reference proteome</keyword>
<evidence type="ECO:0000313" key="2">
    <source>
        <dbReference type="Proteomes" id="UP001365542"/>
    </source>
</evidence>
<gene>
    <name evidence="1" type="ORF">TWF694_001782</name>
</gene>
<dbReference type="Proteomes" id="UP001365542">
    <property type="component" value="Unassembled WGS sequence"/>
</dbReference>
<organism evidence="1 2">
    <name type="scientific">Orbilia ellipsospora</name>
    <dbReference type="NCBI Taxonomy" id="2528407"/>
    <lineage>
        <taxon>Eukaryota</taxon>
        <taxon>Fungi</taxon>
        <taxon>Dikarya</taxon>
        <taxon>Ascomycota</taxon>
        <taxon>Pezizomycotina</taxon>
        <taxon>Orbiliomycetes</taxon>
        <taxon>Orbiliales</taxon>
        <taxon>Orbiliaceae</taxon>
        <taxon>Orbilia</taxon>
    </lineage>
</organism>
<dbReference type="PANTHER" id="PTHR42093">
    <property type="match status" value="1"/>
</dbReference>
<dbReference type="EMBL" id="JAVHJO010000010">
    <property type="protein sequence ID" value="KAK6535318.1"/>
    <property type="molecule type" value="Genomic_DNA"/>
</dbReference>
<evidence type="ECO:0000313" key="1">
    <source>
        <dbReference type="EMBL" id="KAK6535318.1"/>
    </source>
</evidence>
<accession>A0AAV9X514</accession>
<comment type="caution">
    <text evidence="1">The sequence shown here is derived from an EMBL/GenBank/DDBJ whole genome shotgun (WGS) entry which is preliminary data.</text>
</comment>
<protein>
    <submittedName>
        <fullName evidence="1">Uncharacterized protein</fullName>
    </submittedName>
</protein>